<dbReference type="GO" id="GO:0003341">
    <property type="term" value="P:cilium movement"/>
    <property type="evidence" value="ECO:0007669"/>
    <property type="project" value="TreeGrafter"/>
</dbReference>
<dbReference type="EMBL" id="CABIJS010000055">
    <property type="protein sequence ID" value="VUZ41390.1"/>
    <property type="molecule type" value="Genomic_DNA"/>
</dbReference>
<dbReference type="InterPro" id="IPR036322">
    <property type="entry name" value="WD40_repeat_dom_sf"/>
</dbReference>
<evidence type="ECO:0000256" key="4">
    <source>
        <dbReference type="ARBA" id="ARBA00022737"/>
    </source>
</evidence>
<feature type="compositionally biased region" description="Basic and acidic residues" evidence="13">
    <location>
        <begin position="14"/>
        <end position="24"/>
    </location>
</feature>
<organism evidence="14 15">
    <name type="scientific">Hymenolepis diminuta</name>
    <name type="common">Rat tapeworm</name>
    <dbReference type="NCBI Taxonomy" id="6216"/>
    <lineage>
        <taxon>Eukaryota</taxon>
        <taxon>Metazoa</taxon>
        <taxon>Spiralia</taxon>
        <taxon>Lophotrochozoa</taxon>
        <taxon>Platyhelminthes</taxon>
        <taxon>Cestoda</taxon>
        <taxon>Eucestoda</taxon>
        <taxon>Cyclophyllidea</taxon>
        <taxon>Hymenolepididae</taxon>
        <taxon>Hymenolepis</taxon>
    </lineage>
</organism>
<dbReference type="Gene3D" id="2.130.10.10">
    <property type="entry name" value="YVTN repeat-like/Quinoprotein amine dehydrogenase"/>
    <property type="match status" value="1"/>
</dbReference>
<evidence type="ECO:0000256" key="8">
    <source>
        <dbReference type="ARBA" id="ARBA00023273"/>
    </source>
</evidence>
<keyword evidence="7" id="KW-0206">Cytoskeleton</keyword>
<proteinExistence type="predicted"/>
<accession>A0A564Y2C9</accession>
<feature type="repeat" description="WD" evidence="12">
    <location>
        <begin position="649"/>
        <end position="691"/>
    </location>
</feature>
<reference evidence="14 15" key="1">
    <citation type="submission" date="2019-07" db="EMBL/GenBank/DDBJ databases">
        <authorList>
            <person name="Jastrzebski P J."/>
            <person name="Paukszto L."/>
            <person name="Jastrzebski P J."/>
        </authorList>
    </citation>
    <scope>NUCLEOTIDE SEQUENCE [LARGE SCALE GENOMIC DNA]</scope>
    <source>
        <strain evidence="14 15">WMS-il1</strain>
    </source>
</reference>
<sequence>MSFMSKKPSVSVKISHESSIRDPKPNSITQDLTVQHLKIYDEFGNDLTPLPMIVEDKRIQQTNKENSLDPSIAQSSSIQFFGHSFSVSLQSSLNMLSDAVSENSDSIAAKNESDPEAKDIEDEICVSESINQNQEVYVTVGETETYWIFDQQPYIMSTEDDLADLQIKRNEAYDNLCVSRVGNDRYVERGMNTMPIPTIIKAIQTQDIEYAEKAVTATGYDIWDTSQMSSTNDKENAVDTASKSEPIKHDISVIPTAIPRSFIEKGNLRQLVNGIEDSVRTSSETTLTETAVQTANTMDRHGVTINPFDSNNPVLLKLLRNMEKALNLHYFYDKYLFYRRVLLKKYFPECKSTIERAESGGTITFSGSIINSTLRSNILTETGFSSHQSIIGGSSGPMHGIAVENPGSLYMKSAHKFYTPPTISLLWKFTCNLTKGRNVSSLVFNPKNKDIIAVGYGAFEFDNQQAGLLCCWSIKKINYPERIYQLPCGVTAVSWSYKNENLLAVGMFDGVIMIFDVRKENNIPLLDTTHANGRHYGPVTKLEWVSRETGRTGGNTESLISLSMDGRVTEWFTLKGFDSTDLMILKRPKLQVSGNASKKKSAEALIVRHAVGTTLCFNNVDKNLYLVGIENGQIHKCSCSYSEQYLYTYNGHTSSVYSLKYSPFIPEVFLSCSADWTVRLWHEERLESYHTMATHSSAVNDVAWSHNHGAVFACTNEGNVELWDLERSLLDPVHVESISPESTLSIIQFIENSDTLIVGDSSGNVYVYAMKNFPKFGSPNEETDRLNAVLQACLSSQVPS</sequence>
<evidence type="ECO:0000256" key="1">
    <source>
        <dbReference type="ARBA" id="ARBA00004611"/>
    </source>
</evidence>
<dbReference type="Proteomes" id="UP000321570">
    <property type="component" value="Unassembled WGS sequence"/>
</dbReference>
<dbReference type="Pfam" id="PF00400">
    <property type="entry name" value="WD40"/>
    <property type="match status" value="2"/>
</dbReference>
<dbReference type="SUPFAM" id="SSF50978">
    <property type="entry name" value="WD40 repeat-like"/>
    <property type="match status" value="1"/>
</dbReference>
<dbReference type="PANTHER" id="PTHR12442">
    <property type="entry name" value="DYNEIN INTERMEDIATE CHAIN"/>
    <property type="match status" value="1"/>
</dbReference>
<keyword evidence="8" id="KW-0966">Cell projection</keyword>
<dbReference type="GO" id="GO:0045504">
    <property type="term" value="F:dynein heavy chain binding"/>
    <property type="evidence" value="ECO:0007669"/>
    <property type="project" value="TreeGrafter"/>
</dbReference>
<dbReference type="FunFam" id="2.130.10.10:FF:001248">
    <property type="entry name" value="WD repeat domain 78"/>
    <property type="match status" value="1"/>
</dbReference>
<evidence type="ECO:0000256" key="11">
    <source>
        <dbReference type="ARBA" id="ARBA00041557"/>
    </source>
</evidence>
<comment type="subcellular location">
    <subcellularLocation>
        <location evidence="1">Cytoplasm</location>
        <location evidence="1">Cytoskeleton</location>
        <location evidence="1">Flagellum axoneme</location>
    </subcellularLocation>
    <subcellularLocation>
        <location evidence="9">Dynein axonemal particle</location>
    </subcellularLocation>
</comment>
<dbReference type="InterPro" id="IPR015943">
    <property type="entry name" value="WD40/YVTN_repeat-like_dom_sf"/>
</dbReference>
<evidence type="ECO:0000256" key="9">
    <source>
        <dbReference type="ARBA" id="ARBA00024190"/>
    </source>
</evidence>
<dbReference type="GO" id="GO:0005858">
    <property type="term" value="C:axonemal dynein complex"/>
    <property type="evidence" value="ECO:0007669"/>
    <property type="project" value="TreeGrafter"/>
</dbReference>
<evidence type="ECO:0000256" key="6">
    <source>
        <dbReference type="ARBA" id="ARBA00023069"/>
    </source>
</evidence>
<evidence type="ECO:0000256" key="5">
    <source>
        <dbReference type="ARBA" id="ARBA00022846"/>
    </source>
</evidence>
<feature type="region of interest" description="Disordered" evidence="13">
    <location>
        <begin position="1"/>
        <end position="27"/>
    </location>
</feature>
<dbReference type="InterPro" id="IPR001680">
    <property type="entry name" value="WD40_rpt"/>
</dbReference>
<keyword evidence="15" id="KW-1185">Reference proteome</keyword>
<evidence type="ECO:0000256" key="2">
    <source>
        <dbReference type="ARBA" id="ARBA00022490"/>
    </source>
</evidence>
<dbReference type="InterPro" id="IPR050687">
    <property type="entry name" value="Dynein_IC"/>
</dbReference>
<evidence type="ECO:0000313" key="15">
    <source>
        <dbReference type="Proteomes" id="UP000321570"/>
    </source>
</evidence>
<name>A0A564Y2C9_HYMDI</name>
<evidence type="ECO:0000256" key="3">
    <source>
        <dbReference type="ARBA" id="ARBA00022574"/>
    </source>
</evidence>
<dbReference type="SMART" id="SM00320">
    <property type="entry name" value="WD40"/>
    <property type="match status" value="4"/>
</dbReference>
<evidence type="ECO:0000256" key="10">
    <source>
        <dbReference type="ARBA" id="ARBA00040002"/>
    </source>
</evidence>
<dbReference type="AlphaFoldDB" id="A0A564Y2C9"/>
<dbReference type="PROSITE" id="PS50082">
    <property type="entry name" value="WD_REPEATS_2"/>
    <property type="match status" value="2"/>
</dbReference>
<keyword evidence="5" id="KW-0282">Flagellum</keyword>
<keyword evidence="3 12" id="KW-0853">WD repeat</keyword>
<evidence type="ECO:0000256" key="12">
    <source>
        <dbReference type="PROSITE-ProRule" id="PRU00221"/>
    </source>
</evidence>
<evidence type="ECO:0000256" key="13">
    <source>
        <dbReference type="SAM" id="MobiDB-lite"/>
    </source>
</evidence>
<dbReference type="PROSITE" id="PS50294">
    <property type="entry name" value="WD_REPEATS_REGION"/>
    <property type="match status" value="2"/>
</dbReference>
<keyword evidence="2" id="KW-0963">Cytoplasm</keyword>
<evidence type="ECO:0000313" key="14">
    <source>
        <dbReference type="EMBL" id="VUZ41390.1"/>
    </source>
</evidence>
<dbReference type="PANTHER" id="PTHR12442:SF12">
    <property type="entry name" value="DYNEIN AXONEMAL INTERMEDIATE CHAIN 4"/>
    <property type="match status" value="1"/>
</dbReference>
<dbReference type="GO" id="GO:0045503">
    <property type="term" value="F:dynein light chain binding"/>
    <property type="evidence" value="ECO:0007669"/>
    <property type="project" value="TreeGrafter"/>
</dbReference>
<feature type="repeat" description="WD" evidence="12">
    <location>
        <begin position="692"/>
        <end position="726"/>
    </location>
</feature>
<gene>
    <name evidence="14" type="ORF">WMSIL1_LOCUS2189</name>
</gene>
<protein>
    <recommendedName>
        <fullName evidence="10">Dynein axonemal intermediate chain 4</fullName>
    </recommendedName>
    <alternativeName>
        <fullName evidence="11">WD repeat-containing protein 78</fullName>
    </alternativeName>
</protein>
<evidence type="ECO:0000256" key="7">
    <source>
        <dbReference type="ARBA" id="ARBA00023212"/>
    </source>
</evidence>
<keyword evidence="4" id="KW-0677">Repeat</keyword>
<dbReference type="GO" id="GO:0120293">
    <property type="term" value="C:dynein axonemal particle"/>
    <property type="evidence" value="ECO:0007669"/>
    <property type="project" value="UniProtKB-SubCell"/>
</dbReference>
<keyword evidence="6" id="KW-0969">Cilium</keyword>